<evidence type="ECO:0000313" key="2">
    <source>
        <dbReference type="Proteomes" id="UP000435802"/>
    </source>
</evidence>
<dbReference type="Proteomes" id="UP000435802">
    <property type="component" value="Unassembled WGS sequence"/>
</dbReference>
<evidence type="ECO:0000313" key="1">
    <source>
        <dbReference type="EMBL" id="MXN46088.1"/>
    </source>
</evidence>
<comment type="caution">
    <text evidence="1">The sequence shown here is derived from an EMBL/GenBank/DDBJ whole genome shotgun (WGS) entry which is preliminary data.</text>
</comment>
<proteinExistence type="predicted"/>
<dbReference type="AlphaFoldDB" id="A0A6N8SER3"/>
<sequence length="256" mass="28346">MGDDLQRLSALIDRLDSTPVQGSLEARRRNKAFSRAAISRMFDGGGTFGEAAGTMPWLNGPDAVQNLRALNDDLGAQIGMVNHILDTWFKHGEPVAPHYPFRIAVILRKMKRPDLESDFLRAFGRHFISHHYGARSADLGTRMEKVLGEQVCDELWLASEALEERPVAARGVRKLGVFPLHSAPVAGSATARNFTFEFLCKRCGGRNINVPDGPDDGDMVTCSSCTLAFGPFPVLKEYCNWLALEKIKDDEMEGIR</sequence>
<protein>
    <submittedName>
        <fullName evidence="1">Uncharacterized protein</fullName>
    </submittedName>
</protein>
<reference evidence="1 2" key="1">
    <citation type="submission" date="2019-12" db="EMBL/GenBank/DDBJ databases">
        <title>Shinella kummerowiae sp. nov., a symbiotic bacterium isolated from root nodules of the herbal legume Kummerowia stipulacea.</title>
        <authorList>
            <person name="Gao J."/>
        </authorList>
    </citation>
    <scope>NUCLEOTIDE SEQUENCE [LARGE SCALE GENOMIC DNA]</scope>
    <source>
        <strain evidence="1 2">CCBAU 25048</strain>
    </source>
</reference>
<gene>
    <name evidence="1" type="ORF">GR138_12895</name>
</gene>
<keyword evidence="2" id="KW-1185">Reference proteome</keyword>
<name>A0A6N8SER3_9HYPH</name>
<dbReference type="EMBL" id="WUMK01000004">
    <property type="protein sequence ID" value="MXN46088.1"/>
    <property type="molecule type" value="Genomic_DNA"/>
</dbReference>
<dbReference type="RefSeq" id="WP_160859635.1">
    <property type="nucleotide sequence ID" value="NZ_WUMK01000004.1"/>
</dbReference>
<accession>A0A6N8SER3</accession>
<organism evidence="1 2">
    <name type="scientific">Shinella kummerowiae</name>
    <dbReference type="NCBI Taxonomy" id="417745"/>
    <lineage>
        <taxon>Bacteria</taxon>
        <taxon>Pseudomonadati</taxon>
        <taxon>Pseudomonadota</taxon>
        <taxon>Alphaproteobacteria</taxon>
        <taxon>Hyphomicrobiales</taxon>
        <taxon>Rhizobiaceae</taxon>
        <taxon>Shinella</taxon>
    </lineage>
</organism>
<dbReference type="OrthoDB" id="7853925at2"/>